<dbReference type="Proteomes" id="UP000637628">
    <property type="component" value="Unassembled WGS sequence"/>
</dbReference>
<name>A0ABQ3YRI9_9ACTN</name>
<comment type="caution">
    <text evidence="1">The sequence shown here is derived from an EMBL/GenBank/DDBJ whole genome shotgun (WGS) entry which is preliminary data.</text>
</comment>
<accession>A0ABQ3YRI9</accession>
<evidence type="ECO:0008006" key="3">
    <source>
        <dbReference type="Google" id="ProtNLM"/>
    </source>
</evidence>
<organism evidence="1 2">
    <name type="scientific">Paractinoplanes durhamensis</name>
    <dbReference type="NCBI Taxonomy" id="113563"/>
    <lineage>
        <taxon>Bacteria</taxon>
        <taxon>Bacillati</taxon>
        <taxon>Actinomycetota</taxon>
        <taxon>Actinomycetes</taxon>
        <taxon>Micromonosporales</taxon>
        <taxon>Micromonosporaceae</taxon>
        <taxon>Paractinoplanes</taxon>
    </lineage>
</organism>
<evidence type="ECO:0000313" key="2">
    <source>
        <dbReference type="Proteomes" id="UP000637628"/>
    </source>
</evidence>
<dbReference type="EMBL" id="BOML01000013">
    <property type="protein sequence ID" value="GIE00196.1"/>
    <property type="molecule type" value="Genomic_DNA"/>
</dbReference>
<dbReference type="RefSeq" id="WP_203725824.1">
    <property type="nucleotide sequence ID" value="NZ_BAAATX010000002.1"/>
</dbReference>
<evidence type="ECO:0000313" key="1">
    <source>
        <dbReference type="EMBL" id="GIE00196.1"/>
    </source>
</evidence>
<proteinExistence type="predicted"/>
<keyword evidence="2" id="KW-1185">Reference proteome</keyword>
<protein>
    <recommendedName>
        <fullName evidence="3">Helix-turn-helix domain-containing protein</fullName>
    </recommendedName>
</protein>
<gene>
    <name evidence="1" type="ORF">Adu01nite_15460</name>
</gene>
<reference evidence="1 2" key="1">
    <citation type="submission" date="2021-01" db="EMBL/GenBank/DDBJ databases">
        <title>Whole genome shotgun sequence of Actinoplanes durhamensis NBRC 14914.</title>
        <authorList>
            <person name="Komaki H."/>
            <person name="Tamura T."/>
        </authorList>
    </citation>
    <scope>NUCLEOTIDE SEQUENCE [LARGE SCALE GENOMIC DNA]</scope>
    <source>
        <strain evidence="1 2">NBRC 14914</strain>
    </source>
</reference>
<sequence>MIDGPAGVTLAQSRSSEARAALDELKDALDICLGELSDARRRATELSAQHDDGKSWTAMAADEAPPLIVERITIALDALSRSGSRWRRAQAHALHAEGVSINRIAALFRVTRQRVSALING</sequence>